<name>A0AA39QQ10_9LECA</name>
<organism evidence="2 3">
    <name type="scientific">Cladonia borealis</name>
    <dbReference type="NCBI Taxonomy" id="184061"/>
    <lineage>
        <taxon>Eukaryota</taxon>
        <taxon>Fungi</taxon>
        <taxon>Dikarya</taxon>
        <taxon>Ascomycota</taxon>
        <taxon>Pezizomycotina</taxon>
        <taxon>Lecanoromycetes</taxon>
        <taxon>OSLEUM clade</taxon>
        <taxon>Lecanoromycetidae</taxon>
        <taxon>Lecanorales</taxon>
        <taxon>Lecanorineae</taxon>
        <taxon>Cladoniaceae</taxon>
        <taxon>Cladonia</taxon>
    </lineage>
</organism>
<feature type="domain" description="Arm-like repeat" evidence="1">
    <location>
        <begin position="6"/>
        <end position="416"/>
    </location>
</feature>
<evidence type="ECO:0000313" key="2">
    <source>
        <dbReference type="EMBL" id="KAK0506992.1"/>
    </source>
</evidence>
<keyword evidence="3" id="KW-1185">Reference proteome</keyword>
<dbReference type="AlphaFoldDB" id="A0AA39QQ10"/>
<accession>A0AA39QQ10</accession>
<gene>
    <name evidence="2" type="ORF">JMJ35_010692</name>
</gene>
<proteinExistence type="predicted"/>
<dbReference type="EMBL" id="JAFEKC020000026">
    <property type="protein sequence ID" value="KAK0506992.1"/>
    <property type="molecule type" value="Genomic_DNA"/>
</dbReference>
<reference evidence="2" key="1">
    <citation type="submission" date="2023-03" db="EMBL/GenBank/DDBJ databases">
        <title>Complete genome of Cladonia borealis.</title>
        <authorList>
            <person name="Park H."/>
        </authorList>
    </citation>
    <scope>NUCLEOTIDE SEQUENCE</scope>
    <source>
        <strain evidence="2">ANT050790</strain>
    </source>
</reference>
<evidence type="ECO:0000259" key="1">
    <source>
        <dbReference type="Pfam" id="PF23948"/>
    </source>
</evidence>
<protein>
    <recommendedName>
        <fullName evidence="1">Arm-like repeat domain-containing protein</fullName>
    </recommendedName>
</protein>
<evidence type="ECO:0000313" key="3">
    <source>
        <dbReference type="Proteomes" id="UP001166286"/>
    </source>
</evidence>
<dbReference type="Proteomes" id="UP001166286">
    <property type="component" value="Unassembled WGS sequence"/>
</dbReference>
<sequence>MALSYPSRPTTVDDLVQRLRSDDIDQAELDALKELSKAMISVFQDKPFLSFVPEAAALSAVARSKDYEDLLRAFENAVTRGTMDRTVLDPEILLGLGRVLGCAKDNTGADIPLGSVLSSLQQRLESAVQEAESKAQYQLIRAVSAVLDVMNEVKTTGLDREQLHEPLLKKLLTLSKHEELHLSQAASYAYQALLGIPDNEDPWAALWRNAYNVTNAGAKVAGAVFTMDPSKLLEGVVRLQDVPDLISSMIDVSKKAADLLNASKSTAEVLKFSQKQKNWYVALRFTALLVHANAFGYLKDFVCRVPFLEEKGFLCGIFAQLEVAWEASEDSAREIIFDILDKHLVPIGSESKHGRVRAGVRSIANTLHHIQWQEAMKSPQQHRFSVLSKTRDYKSGYCNPEMRNETHEAALLEEAWQRCPKAHVFYGDLMIREYYTEGRRLKIERLSGKALPMSQCYINLAIIQPRTDRDLKEQLASRTRPHSHSSLA</sequence>
<dbReference type="InterPro" id="IPR056251">
    <property type="entry name" value="Arm_rpt_dom"/>
</dbReference>
<comment type="caution">
    <text evidence="2">The sequence shown here is derived from an EMBL/GenBank/DDBJ whole genome shotgun (WGS) entry which is preliminary data.</text>
</comment>
<dbReference type="Pfam" id="PF23948">
    <property type="entry name" value="ARM_5"/>
    <property type="match status" value="1"/>
</dbReference>